<protein>
    <submittedName>
        <fullName evidence="1">Uncharacterized protein</fullName>
    </submittedName>
</protein>
<comment type="caution">
    <text evidence="1">The sequence shown here is derived from an EMBL/GenBank/DDBJ whole genome shotgun (WGS) entry which is preliminary data.</text>
</comment>
<evidence type="ECO:0000313" key="2">
    <source>
        <dbReference type="Proteomes" id="UP001372834"/>
    </source>
</evidence>
<dbReference type="Proteomes" id="UP001372834">
    <property type="component" value="Unassembled WGS sequence"/>
</dbReference>
<dbReference type="AlphaFoldDB" id="A0AAN8P4U4"/>
<accession>A0AAN8P4U4</accession>
<proteinExistence type="predicted"/>
<dbReference type="EMBL" id="JAWJWE010000039">
    <property type="protein sequence ID" value="KAK6620918.1"/>
    <property type="molecule type" value="Genomic_DNA"/>
</dbReference>
<organism evidence="1 2">
    <name type="scientific">Polyplax serrata</name>
    <name type="common">Common mouse louse</name>
    <dbReference type="NCBI Taxonomy" id="468196"/>
    <lineage>
        <taxon>Eukaryota</taxon>
        <taxon>Metazoa</taxon>
        <taxon>Ecdysozoa</taxon>
        <taxon>Arthropoda</taxon>
        <taxon>Hexapoda</taxon>
        <taxon>Insecta</taxon>
        <taxon>Pterygota</taxon>
        <taxon>Neoptera</taxon>
        <taxon>Paraneoptera</taxon>
        <taxon>Psocodea</taxon>
        <taxon>Troctomorpha</taxon>
        <taxon>Phthiraptera</taxon>
        <taxon>Anoplura</taxon>
        <taxon>Polyplacidae</taxon>
        <taxon>Polyplax</taxon>
    </lineage>
</organism>
<sequence length="73" mass="8896">MKFEQFYDIHSGFLRSDPSLYIYVFFRITDGDFLTKLLTYQMSNDCTEVRVDVCRLDRHWRFLMDQDRQCGVL</sequence>
<reference evidence="1 2" key="1">
    <citation type="submission" date="2023-10" db="EMBL/GenBank/DDBJ databases">
        <title>Genomes of two closely related lineages of the louse Polyplax serrata with different host specificities.</title>
        <authorList>
            <person name="Martinu J."/>
            <person name="Tarabai H."/>
            <person name="Stefka J."/>
            <person name="Hypsa V."/>
        </authorList>
    </citation>
    <scope>NUCLEOTIDE SEQUENCE [LARGE SCALE GENOMIC DNA]</scope>
    <source>
        <strain evidence="1">HR10_N</strain>
    </source>
</reference>
<evidence type="ECO:0000313" key="1">
    <source>
        <dbReference type="EMBL" id="KAK6620918.1"/>
    </source>
</evidence>
<gene>
    <name evidence="1" type="ORF">RUM43_011217</name>
</gene>
<name>A0AAN8P4U4_POLSC</name>